<sequence length="426" mass="47117">MRSTNNIMILFLFILLGCGITKAPSDTKSVKEPPTEDVVIGKPLPHWQDGCLDIHAINTGRGESTFFIFPDGTTMLIDAAGSTIPATAPIPPPLQRPNALVSPGTVVANYVKHFALPIANKINYVMLSHFDPDHMGSYETSLPFHKSGKFQMVGITEFGAQVSFDKIIDRGYPDYNFPVDMTADPRISNYINFVDWSKKAYGATAEQFAVGRNDQILLQRKPNAYSNFEIQNICSNGVVWTGKGTDTKNTFPSGDIVAAAKGSENIFSIGIVLRYGKFNYFTAGDLQFNGSSEHSWKDIESPVAAVVPQVDMMKASHHATANCNSEKLLQKLSPHSIVIQPWRDVHPNLETVNRMIAANNNVQIFSTNMTEANKLRFGDNLKKLKSFQGHIVARISPGGDQYTIYILDDNDENYNVKEVFGPYISI</sequence>
<dbReference type="InterPro" id="IPR052159">
    <property type="entry name" value="Competence_DNA_uptake"/>
</dbReference>
<reference evidence="1 2" key="1">
    <citation type="submission" date="2021-01" db="EMBL/GenBank/DDBJ databases">
        <title>C459-1 draft genome sequence.</title>
        <authorList>
            <person name="Zhang X.-F."/>
        </authorList>
    </citation>
    <scope>NUCLEOTIDE SEQUENCE [LARGE SCALE GENOMIC DNA]</scope>
    <source>
        <strain evidence="2">C459-1</strain>
    </source>
</reference>
<dbReference type="InterPro" id="IPR036866">
    <property type="entry name" value="RibonucZ/Hydroxyglut_hydro"/>
</dbReference>
<dbReference type="Proteomes" id="UP000625283">
    <property type="component" value="Unassembled WGS sequence"/>
</dbReference>
<dbReference type="Gene3D" id="3.60.15.10">
    <property type="entry name" value="Ribonuclease Z/Hydroxyacylglutathione hydrolase-like"/>
    <property type="match status" value="1"/>
</dbReference>
<evidence type="ECO:0000313" key="2">
    <source>
        <dbReference type="Proteomes" id="UP000625283"/>
    </source>
</evidence>
<evidence type="ECO:0000313" key="1">
    <source>
        <dbReference type="EMBL" id="MBL1408725.1"/>
    </source>
</evidence>
<dbReference type="SUPFAM" id="SSF56281">
    <property type="entry name" value="Metallo-hydrolase/oxidoreductase"/>
    <property type="match status" value="1"/>
</dbReference>
<dbReference type="EMBL" id="JAERTY010000004">
    <property type="protein sequence ID" value="MBL1408725.1"/>
    <property type="molecule type" value="Genomic_DNA"/>
</dbReference>
<comment type="caution">
    <text evidence="1">The sequence shown here is derived from an EMBL/GenBank/DDBJ whole genome shotgun (WGS) entry which is preliminary data.</text>
</comment>
<dbReference type="PANTHER" id="PTHR30619:SF1">
    <property type="entry name" value="RECOMBINATION PROTEIN 2"/>
    <property type="match status" value="1"/>
</dbReference>
<evidence type="ECO:0008006" key="3">
    <source>
        <dbReference type="Google" id="ProtNLM"/>
    </source>
</evidence>
<protein>
    <recommendedName>
        <fullName evidence="3">Beta-lactamase superfamily II metal-dependent hydrolase</fullName>
    </recommendedName>
</protein>
<organism evidence="1 2">
    <name type="scientific">Sphingobacterium faecale</name>
    <dbReference type="NCBI Taxonomy" id="2803775"/>
    <lineage>
        <taxon>Bacteria</taxon>
        <taxon>Pseudomonadati</taxon>
        <taxon>Bacteroidota</taxon>
        <taxon>Sphingobacteriia</taxon>
        <taxon>Sphingobacteriales</taxon>
        <taxon>Sphingobacteriaceae</taxon>
        <taxon>Sphingobacterium</taxon>
    </lineage>
</organism>
<name>A0ABS1R213_9SPHI</name>
<dbReference type="PROSITE" id="PS51257">
    <property type="entry name" value="PROKAR_LIPOPROTEIN"/>
    <property type="match status" value="1"/>
</dbReference>
<gene>
    <name evidence="1" type="ORF">JKG61_08195</name>
</gene>
<keyword evidence="2" id="KW-1185">Reference proteome</keyword>
<accession>A0ABS1R213</accession>
<proteinExistence type="predicted"/>
<dbReference type="RefSeq" id="WP_202102493.1">
    <property type="nucleotide sequence ID" value="NZ_JAERTY010000004.1"/>
</dbReference>
<dbReference type="PANTHER" id="PTHR30619">
    <property type="entry name" value="DNA INTERNALIZATION/COMPETENCE PROTEIN COMEC/REC2"/>
    <property type="match status" value="1"/>
</dbReference>